<name>A0ABD0QTD8_CIRMR</name>
<sequence>FILALSLYQWKVMTYEDYTYPTWSMVLGWLMVICSVIWIPIMFVIKMHLAPGSFIE</sequence>
<dbReference type="PROSITE" id="PS50267">
    <property type="entry name" value="NA_NEUROTRAN_SYMP_3"/>
    <property type="match status" value="1"/>
</dbReference>
<reference evidence="7 8" key="1">
    <citation type="submission" date="2024-05" db="EMBL/GenBank/DDBJ databases">
        <title>Genome sequencing and assembly of Indian major carp, Cirrhinus mrigala (Hamilton, 1822).</title>
        <authorList>
            <person name="Mohindra V."/>
            <person name="Chowdhury L.M."/>
            <person name="Lal K."/>
            <person name="Jena J.K."/>
        </authorList>
    </citation>
    <scope>NUCLEOTIDE SEQUENCE [LARGE SCALE GENOMIC DNA]</scope>
    <source>
        <strain evidence="7">CM1030</strain>
        <tissue evidence="7">Blood</tissue>
    </source>
</reference>
<feature type="transmembrane region" description="Helical" evidence="6">
    <location>
        <begin position="20"/>
        <end position="45"/>
    </location>
</feature>
<comment type="subcellular location">
    <subcellularLocation>
        <location evidence="1">Membrane</location>
        <topology evidence="1">Multi-pass membrane protein</topology>
    </subcellularLocation>
</comment>
<evidence type="ECO:0000313" key="7">
    <source>
        <dbReference type="EMBL" id="KAL0189474.1"/>
    </source>
</evidence>
<dbReference type="InterPro" id="IPR000175">
    <property type="entry name" value="Na/ntran_symport"/>
</dbReference>
<feature type="non-terminal residue" evidence="7">
    <location>
        <position position="1"/>
    </location>
</feature>
<keyword evidence="8" id="KW-1185">Reference proteome</keyword>
<keyword evidence="3 6" id="KW-0812">Transmembrane</keyword>
<feature type="non-terminal residue" evidence="7">
    <location>
        <position position="56"/>
    </location>
</feature>
<evidence type="ECO:0000256" key="5">
    <source>
        <dbReference type="ARBA" id="ARBA00023136"/>
    </source>
</evidence>
<evidence type="ECO:0000256" key="1">
    <source>
        <dbReference type="ARBA" id="ARBA00004141"/>
    </source>
</evidence>
<dbReference type="Pfam" id="PF00209">
    <property type="entry name" value="SNF"/>
    <property type="match status" value="1"/>
</dbReference>
<evidence type="ECO:0000256" key="4">
    <source>
        <dbReference type="ARBA" id="ARBA00022989"/>
    </source>
</evidence>
<dbReference type="EMBL" id="JAMKFB020000007">
    <property type="protein sequence ID" value="KAL0189474.1"/>
    <property type="molecule type" value="Genomic_DNA"/>
</dbReference>
<keyword evidence="5 6" id="KW-0472">Membrane</keyword>
<proteinExistence type="predicted"/>
<keyword evidence="2" id="KW-0813">Transport</keyword>
<dbReference type="InterPro" id="IPR037272">
    <property type="entry name" value="SNS_sf"/>
</dbReference>
<dbReference type="AlphaFoldDB" id="A0ABD0QTD8"/>
<comment type="caution">
    <text evidence="7">The sequence shown here is derived from an EMBL/GenBank/DDBJ whole genome shotgun (WGS) entry which is preliminary data.</text>
</comment>
<evidence type="ECO:0000256" key="6">
    <source>
        <dbReference type="SAM" id="Phobius"/>
    </source>
</evidence>
<gene>
    <name evidence="7" type="ORF">M9458_016573</name>
</gene>
<evidence type="ECO:0000256" key="2">
    <source>
        <dbReference type="ARBA" id="ARBA00022448"/>
    </source>
</evidence>
<keyword evidence="4 6" id="KW-1133">Transmembrane helix</keyword>
<evidence type="ECO:0000313" key="8">
    <source>
        <dbReference type="Proteomes" id="UP001529510"/>
    </source>
</evidence>
<dbReference type="SUPFAM" id="SSF161070">
    <property type="entry name" value="SNF-like"/>
    <property type="match status" value="1"/>
</dbReference>
<accession>A0ABD0QTD8</accession>
<dbReference type="Proteomes" id="UP001529510">
    <property type="component" value="Unassembled WGS sequence"/>
</dbReference>
<dbReference type="GO" id="GO:0016020">
    <property type="term" value="C:membrane"/>
    <property type="evidence" value="ECO:0007669"/>
    <property type="project" value="UniProtKB-SubCell"/>
</dbReference>
<evidence type="ECO:0000256" key="3">
    <source>
        <dbReference type="ARBA" id="ARBA00022692"/>
    </source>
</evidence>
<organism evidence="7 8">
    <name type="scientific">Cirrhinus mrigala</name>
    <name type="common">Mrigala</name>
    <dbReference type="NCBI Taxonomy" id="683832"/>
    <lineage>
        <taxon>Eukaryota</taxon>
        <taxon>Metazoa</taxon>
        <taxon>Chordata</taxon>
        <taxon>Craniata</taxon>
        <taxon>Vertebrata</taxon>
        <taxon>Euteleostomi</taxon>
        <taxon>Actinopterygii</taxon>
        <taxon>Neopterygii</taxon>
        <taxon>Teleostei</taxon>
        <taxon>Ostariophysi</taxon>
        <taxon>Cypriniformes</taxon>
        <taxon>Cyprinidae</taxon>
        <taxon>Labeoninae</taxon>
        <taxon>Labeonini</taxon>
        <taxon>Cirrhinus</taxon>
    </lineage>
</organism>
<protein>
    <submittedName>
        <fullName evidence="7">Uncharacterized protein</fullName>
    </submittedName>
</protein>